<evidence type="ECO:0000256" key="8">
    <source>
        <dbReference type="PROSITE-ProRule" id="PRU00175"/>
    </source>
</evidence>
<evidence type="ECO:0000313" key="11">
    <source>
        <dbReference type="EMBL" id="KAK9139699.1"/>
    </source>
</evidence>
<comment type="caution">
    <text evidence="11">The sequence shown here is derived from an EMBL/GenBank/DDBJ whole genome shotgun (WGS) entry which is preliminary data.</text>
</comment>
<dbReference type="Gene3D" id="3.30.40.10">
    <property type="entry name" value="Zinc/RING finger domain, C3HC4 (zinc finger)"/>
    <property type="match status" value="1"/>
</dbReference>
<dbReference type="SMART" id="SM00184">
    <property type="entry name" value="RING"/>
    <property type="match status" value="1"/>
</dbReference>
<dbReference type="SUPFAM" id="SSF57850">
    <property type="entry name" value="RING/U-box"/>
    <property type="match status" value="1"/>
</dbReference>
<dbReference type="PANTHER" id="PTHR46463:SF16">
    <property type="entry name" value="E3 UBIQUITIN-PROTEIN LIGASE RHF1A"/>
    <property type="match status" value="1"/>
</dbReference>
<dbReference type="InterPro" id="IPR013083">
    <property type="entry name" value="Znf_RING/FYVE/PHD"/>
</dbReference>
<organism evidence="11 12">
    <name type="scientific">Stephania cephalantha</name>
    <dbReference type="NCBI Taxonomy" id="152367"/>
    <lineage>
        <taxon>Eukaryota</taxon>
        <taxon>Viridiplantae</taxon>
        <taxon>Streptophyta</taxon>
        <taxon>Embryophyta</taxon>
        <taxon>Tracheophyta</taxon>
        <taxon>Spermatophyta</taxon>
        <taxon>Magnoliopsida</taxon>
        <taxon>Ranunculales</taxon>
        <taxon>Menispermaceae</taxon>
        <taxon>Menispermoideae</taxon>
        <taxon>Cissampelideae</taxon>
        <taxon>Stephania</taxon>
    </lineage>
</organism>
<comment type="catalytic activity">
    <reaction evidence="1">
        <text>S-ubiquitinyl-[E2 ubiquitin-conjugating enzyme]-L-cysteine + [acceptor protein]-L-lysine = [E2 ubiquitin-conjugating enzyme]-L-cysteine + N(6)-ubiquitinyl-[acceptor protein]-L-lysine.</text>
        <dbReference type="EC" id="2.3.2.27"/>
    </reaction>
</comment>
<dbReference type="InterPro" id="IPR001841">
    <property type="entry name" value="Znf_RING"/>
</dbReference>
<keyword evidence="3" id="KW-0808">Transferase</keyword>
<dbReference type="EMBL" id="JBBNAG010000004">
    <property type="protein sequence ID" value="KAK9139699.1"/>
    <property type="molecule type" value="Genomic_DNA"/>
</dbReference>
<accession>A0AAP0JTU8</accession>
<dbReference type="EC" id="2.3.2.27" evidence="2"/>
<sequence>MAGCESSSSMMKSAASSAAAAVAVVDHHEEEDDACSICLEAFSSQDPATVTCCRHEYHLQCILEWSQRSKECPICWQFLVLKDHTSQQLLEAVEIERNLRARQRERSANAIRFAHIPPEEFEFDTVAPSEDESELDEHIMQQLAAVAFGRTHHLNRRQRHRSSRLDPSQVHVFATPPYGSSAEQIFTNASTEGLIVGNTSPNSPSSTIATERYNQLPSLARPSLANMVSNIMENRGLTSQTPPRSPARQTPQRSPRRSRPSELSCFSETIKSKFSAASARYKESISKGTRGFKEKLLARNNSVKELSKEVHREVTAGVARMMERLDPASRRTGSSSSVSGCAEGTSSISRDPKNVQDSLLVRFPSRIHSDASCGTHPNPSIHSCGTASSVPDRVEVTRLQDVLLCPEDSK</sequence>
<dbReference type="GO" id="GO:0008270">
    <property type="term" value="F:zinc ion binding"/>
    <property type="evidence" value="ECO:0007669"/>
    <property type="project" value="UniProtKB-KW"/>
</dbReference>
<feature type="compositionally biased region" description="Low complexity" evidence="9">
    <location>
        <begin position="240"/>
        <end position="253"/>
    </location>
</feature>
<evidence type="ECO:0000256" key="2">
    <source>
        <dbReference type="ARBA" id="ARBA00012483"/>
    </source>
</evidence>
<reference evidence="11 12" key="1">
    <citation type="submission" date="2024-01" db="EMBL/GenBank/DDBJ databases">
        <title>Genome assemblies of Stephania.</title>
        <authorList>
            <person name="Yang L."/>
        </authorList>
    </citation>
    <scope>NUCLEOTIDE SEQUENCE [LARGE SCALE GENOMIC DNA]</scope>
    <source>
        <strain evidence="11">JXDWG</strain>
        <tissue evidence="11">Leaf</tissue>
    </source>
</reference>
<keyword evidence="4" id="KW-0479">Metal-binding</keyword>
<protein>
    <recommendedName>
        <fullName evidence="2">RING-type E3 ubiquitin transferase</fullName>
        <ecNumber evidence="2">2.3.2.27</ecNumber>
    </recommendedName>
</protein>
<keyword evidence="5 8" id="KW-0863">Zinc-finger</keyword>
<gene>
    <name evidence="11" type="ORF">Scep_009380</name>
</gene>
<keyword evidence="6" id="KW-0833">Ubl conjugation pathway</keyword>
<feature type="compositionally biased region" description="Low complexity" evidence="9">
    <location>
        <begin position="330"/>
        <end position="347"/>
    </location>
</feature>
<evidence type="ECO:0000256" key="7">
    <source>
        <dbReference type="ARBA" id="ARBA00022833"/>
    </source>
</evidence>
<evidence type="ECO:0000256" key="1">
    <source>
        <dbReference type="ARBA" id="ARBA00000900"/>
    </source>
</evidence>
<dbReference type="PANTHER" id="PTHR46463">
    <property type="entry name" value="ZINC FINGER, RING/FYVE/PHD-TYPE"/>
    <property type="match status" value="1"/>
</dbReference>
<evidence type="ECO:0000256" key="5">
    <source>
        <dbReference type="ARBA" id="ARBA00022771"/>
    </source>
</evidence>
<evidence type="ECO:0000259" key="10">
    <source>
        <dbReference type="PROSITE" id="PS50089"/>
    </source>
</evidence>
<feature type="region of interest" description="Disordered" evidence="9">
    <location>
        <begin position="235"/>
        <end position="265"/>
    </location>
</feature>
<keyword evidence="12" id="KW-1185">Reference proteome</keyword>
<proteinExistence type="predicted"/>
<keyword evidence="7" id="KW-0862">Zinc</keyword>
<evidence type="ECO:0000256" key="9">
    <source>
        <dbReference type="SAM" id="MobiDB-lite"/>
    </source>
</evidence>
<dbReference type="Pfam" id="PF13639">
    <property type="entry name" value="zf-RING_2"/>
    <property type="match status" value="1"/>
</dbReference>
<dbReference type="GO" id="GO:0061630">
    <property type="term" value="F:ubiquitin protein ligase activity"/>
    <property type="evidence" value="ECO:0007669"/>
    <property type="project" value="UniProtKB-EC"/>
</dbReference>
<dbReference type="Proteomes" id="UP001419268">
    <property type="component" value="Unassembled WGS sequence"/>
</dbReference>
<dbReference type="AlphaFoldDB" id="A0AAP0JTU8"/>
<evidence type="ECO:0000256" key="3">
    <source>
        <dbReference type="ARBA" id="ARBA00022679"/>
    </source>
</evidence>
<feature type="region of interest" description="Disordered" evidence="9">
    <location>
        <begin position="327"/>
        <end position="354"/>
    </location>
</feature>
<feature type="domain" description="RING-type" evidence="10">
    <location>
        <begin position="35"/>
        <end position="75"/>
    </location>
</feature>
<evidence type="ECO:0000313" key="12">
    <source>
        <dbReference type="Proteomes" id="UP001419268"/>
    </source>
</evidence>
<evidence type="ECO:0000256" key="6">
    <source>
        <dbReference type="ARBA" id="ARBA00022786"/>
    </source>
</evidence>
<evidence type="ECO:0000256" key="4">
    <source>
        <dbReference type="ARBA" id="ARBA00022723"/>
    </source>
</evidence>
<dbReference type="PROSITE" id="PS50089">
    <property type="entry name" value="ZF_RING_2"/>
    <property type="match status" value="1"/>
</dbReference>
<name>A0AAP0JTU8_9MAGN</name>